<keyword evidence="1" id="KW-0378">Hydrolase</keyword>
<keyword evidence="3" id="KW-1185">Reference proteome</keyword>
<dbReference type="AlphaFoldDB" id="A0AAJ0DD21"/>
<dbReference type="InterPro" id="IPR036412">
    <property type="entry name" value="HAD-like_sf"/>
</dbReference>
<evidence type="ECO:0000313" key="2">
    <source>
        <dbReference type="EMBL" id="KAK3051740.1"/>
    </source>
</evidence>
<protein>
    <recommendedName>
        <fullName evidence="4">2-haloalkanoic acid dehalogenase</fullName>
    </recommendedName>
</protein>
<sequence>MVVNKNVVFDVVGTLAGYERFFEAIDNTLGDRLRKEGIKPKVFGFLWTEVASREYTYQSMSGSYTPGNKTFPALFYRILWQCGIENPREFANDKDLAAIMEGHSDMRMRDGAAECVKKLRDAGFTVWGLTMDNRETVAGYFERSGIDMPRENLHSCDSTGIGKPDPRAYQPLLERLSKEGGTPWFAAAHQWDSTAARRTGYKGAYCTVFEGIALPDIFGEMEVVAETLPEMADKIIAMSN</sequence>
<dbReference type="InterPro" id="IPR023198">
    <property type="entry name" value="PGP-like_dom2"/>
</dbReference>
<comment type="caution">
    <text evidence="2">The sequence shown here is derived from an EMBL/GenBank/DDBJ whole genome shotgun (WGS) entry which is preliminary data.</text>
</comment>
<evidence type="ECO:0000313" key="3">
    <source>
        <dbReference type="Proteomes" id="UP001271007"/>
    </source>
</evidence>
<accession>A0AAJ0DD21</accession>
<dbReference type="Gene3D" id="3.40.50.1000">
    <property type="entry name" value="HAD superfamily/HAD-like"/>
    <property type="match status" value="1"/>
</dbReference>
<proteinExistence type="predicted"/>
<evidence type="ECO:0000256" key="1">
    <source>
        <dbReference type="ARBA" id="ARBA00022801"/>
    </source>
</evidence>
<dbReference type="Proteomes" id="UP001271007">
    <property type="component" value="Unassembled WGS sequence"/>
</dbReference>
<dbReference type="PANTHER" id="PTHR43316:SF4">
    <property type="entry name" value="ACID DEHALOGENASE, PUTATIVE (AFU_ORTHOLOGUE AFUA_8G05870)-RELATED"/>
    <property type="match status" value="1"/>
</dbReference>
<dbReference type="GO" id="GO:0016787">
    <property type="term" value="F:hydrolase activity"/>
    <property type="evidence" value="ECO:0007669"/>
    <property type="project" value="UniProtKB-KW"/>
</dbReference>
<dbReference type="PANTHER" id="PTHR43316">
    <property type="entry name" value="HYDROLASE, HALOACID DELAHOGENASE-RELATED"/>
    <property type="match status" value="1"/>
</dbReference>
<gene>
    <name evidence="2" type="ORF">LTR09_007040</name>
</gene>
<dbReference type="Pfam" id="PF00702">
    <property type="entry name" value="Hydrolase"/>
    <property type="match status" value="1"/>
</dbReference>
<dbReference type="InterPro" id="IPR023214">
    <property type="entry name" value="HAD_sf"/>
</dbReference>
<reference evidence="2" key="1">
    <citation type="submission" date="2023-04" db="EMBL/GenBank/DDBJ databases">
        <title>Black Yeasts Isolated from many extreme environments.</title>
        <authorList>
            <person name="Coleine C."/>
            <person name="Stajich J.E."/>
            <person name="Selbmann L."/>
        </authorList>
    </citation>
    <scope>NUCLEOTIDE SEQUENCE</scope>
    <source>
        <strain evidence="2">CCFEE 5312</strain>
    </source>
</reference>
<dbReference type="Gene3D" id="1.10.150.240">
    <property type="entry name" value="Putative phosphatase, domain 2"/>
    <property type="match status" value="1"/>
</dbReference>
<organism evidence="2 3">
    <name type="scientific">Extremus antarcticus</name>
    <dbReference type="NCBI Taxonomy" id="702011"/>
    <lineage>
        <taxon>Eukaryota</taxon>
        <taxon>Fungi</taxon>
        <taxon>Dikarya</taxon>
        <taxon>Ascomycota</taxon>
        <taxon>Pezizomycotina</taxon>
        <taxon>Dothideomycetes</taxon>
        <taxon>Dothideomycetidae</taxon>
        <taxon>Mycosphaerellales</taxon>
        <taxon>Extremaceae</taxon>
        <taxon>Extremus</taxon>
    </lineage>
</organism>
<name>A0AAJ0DD21_9PEZI</name>
<dbReference type="SUPFAM" id="SSF56784">
    <property type="entry name" value="HAD-like"/>
    <property type="match status" value="1"/>
</dbReference>
<evidence type="ECO:0008006" key="4">
    <source>
        <dbReference type="Google" id="ProtNLM"/>
    </source>
</evidence>
<dbReference type="InterPro" id="IPR051540">
    <property type="entry name" value="S-2-haloacid_dehalogenase"/>
</dbReference>
<dbReference type="EMBL" id="JAWDJX010000024">
    <property type="protein sequence ID" value="KAK3051740.1"/>
    <property type="molecule type" value="Genomic_DNA"/>
</dbReference>